<evidence type="ECO:0000256" key="18">
    <source>
        <dbReference type="SAM" id="Phobius"/>
    </source>
</evidence>
<evidence type="ECO:0000256" key="17">
    <source>
        <dbReference type="SAM" id="MobiDB-lite"/>
    </source>
</evidence>
<feature type="compositionally biased region" description="Low complexity" evidence="17">
    <location>
        <begin position="192"/>
        <end position="213"/>
    </location>
</feature>
<comment type="caution">
    <text evidence="22">The sequence shown here is derived from an EMBL/GenBank/DDBJ whole genome shotgun (WGS) entry which is preliminary data.</text>
</comment>
<evidence type="ECO:0000256" key="7">
    <source>
        <dbReference type="ARBA" id="ARBA00022753"/>
    </source>
</evidence>
<keyword evidence="5 16" id="KW-0812">Transmembrane</keyword>
<reference evidence="22" key="1">
    <citation type="thesis" date="2020" institute="ProQuest LLC" country="789 East Eisenhower Parkway, Ann Arbor, MI, USA">
        <title>Comparative Genomics and Chromosome Evolution.</title>
        <authorList>
            <person name="Mudd A.B."/>
        </authorList>
    </citation>
    <scope>NUCLEOTIDE SEQUENCE</scope>
    <source>
        <strain evidence="22">Female2</strain>
        <tissue evidence="22">Blood</tissue>
    </source>
</reference>
<accession>A0A8T2JXH1</accession>
<evidence type="ECO:0000256" key="11">
    <source>
        <dbReference type="ARBA" id="ARBA00023157"/>
    </source>
</evidence>
<evidence type="ECO:0000256" key="19">
    <source>
        <dbReference type="SAM" id="SignalP"/>
    </source>
</evidence>
<evidence type="ECO:0000256" key="3">
    <source>
        <dbReference type="ARBA" id="ARBA00004652"/>
    </source>
</evidence>
<evidence type="ECO:0000313" key="22">
    <source>
        <dbReference type="EMBL" id="KAG8448204.1"/>
    </source>
</evidence>
<dbReference type="Pfam" id="PF01299">
    <property type="entry name" value="Lamp2-like_luminal"/>
    <property type="match status" value="2"/>
</dbReference>
<evidence type="ECO:0000256" key="5">
    <source>
        <dbReference type="ARBA" id="ARBA00022692"/>
    </source>
</evidence>
<feature type="domain" description="Lysosome-associated membrane glycoprotein 2-like luminal" evidence="20">
    <location>
        <begin position="218"/>
        <end position="359"/>
    </location>
</feature>
<evidence type="ECO:0000256" key="16">
    <source>
        <dbReference type="PROSITE-ProRule" id="PRU00740"/>
    </source>
</evidence>
<evidence type="ECO:0000256" key="6">
    <source>
        <dbReference type="ARBA" id="ARBA00022729"/>
    </source>
</evidence>
<keyword evidence="11 16" id="KW-1015">Disulfide bond</keyword>
<evidence type="ECO:0000256" key="12">
    <source>
        <dbReference type="ARBA" id="ARBA00023180"/>
    </source>
</evidence>
<dbReference type="PANTHER" id="PTHR11506">
    <property type="entry name" value="LYSOSOME-ASSOCIATED MEMBRANE GLYCOPROTEIN"/>
    <property type="match status" value="1"/>
</dbReference>
<comment type="caution">
    <text evidence="16">Lacks conserved residue(s) required for the propagation of feature annotation.</text>
</comment>
<keyword evidence="12" id="KW-0325">Glycoprotein</keyword>
<keyword evidence="10 16" id="KW-0472">Membrane</keyword>
<dbReference type="Gene3D" id="2.40.160.110">
    <property type="match status" value="2"/>
</dbReference>
<dbReference type="OrthoDB" id="6232933at2759"/>
<feature type="domain" description="Lysosome-associated membrane glycoprotein 2-like transmembrane" evidence="21">
    <location>
        <begin position="379"/>
        <end position="410"/>
    </location>
</feature>
<evidence type="ECO:0000259" key="21">
    <source>
        <dbReference type="Pfam" id="PF21222"/>
    </source>
</evidence>
<feature type="region of interest" description="Disordered" evidence="17">
    <location>
        <begin position="188"/>
        <end position="218"/>
    </location>
</feature>
<dbReference type="InterPro" id="IPR002000">
    <property type="entry name" value="Lysosome-assoc_membr_glycop"/>
</dbReference>
<organism evidence="22 23">
    <name type="scientific">Hymenochirus boettgeri</name>
    <name type="common">Congo dwarf clawed frog</name>
    <dbReference type="NCBI Taxonomy" id="247094"/>
    <lineage>
        <taxon>Eukaryota</taxon>
        <taxon>Metazoa</taxon>
        <taxon>Chordata</taxon>
        <taxon>Craniata</taxon>
        <taxon>Vertebrata</taxon>
        <taxon>Euteleostomi</taxon>
        <taxon>Amphibia</taxon>
        <taxon>Batrachia</taxon>
        <taxon>Anura</taxon>
        <taxon>Pipoidea</taxon>
        <taxon>Pipidae</taxon>
        <taxon>Pipinae</taxon>
        <taxon>Hymenochirus</taxon>
    </lineage>
</organism>
<dbReference type="InterPro" id="IPR048524">
    <property type="entry name" value="Lamp2-like_TM"/>
</dbReference>
<dbReference type="AlphaFoldDB" id="A0A8T2JXH1"/>
<comment type="subcellular location">
    <subcellularLocation>
        <location evidence="1">Cell membrane</location>
        <topology evidence="1">Single-pass type I membrane protein</topology>
    </subcellularLocation>
    <subcellularLocation>
        <location evidence="3">Cytoplasmic vesicle</location>
        <location evidence="3">Autophagosome membrane</location>
    </subcellularLocation>
    <subcellularLocation>
        <location evidence="2">Endosome membrane</location>
        <topology evidence="2">Single-pass type I membrane protein</topology>
    </subcellularLocation>
    <subcellularLocation>
        <location evidence="16">Lysosome membrane</location>
        <topology evidence="16">Single-pass type I membrane protein</topology>
    </subcellularLocation>
</comment>
<evidence type="ECO:0000256" key="8">
    <source>
        <dbReference type="ARBA" id="ARBA00022989"/>
    </source>
</evidence>
<gene>
    <name evidence="22" type="ORF">GDO86_015338</name>
</gene>
<dbReference type="InterPro" id="IPR048528">
    <property type="entry name" value="Lamp2-like_luminal"/>
</dbReference>
<proteinExistence type="inferred from homology"/>
<comment type="similarity">
    <text evidence="16">Belongs to the LAMP family.</text>
</comment>
<evidence type="ECO:0000256" key="14">
    <source>
        <dbReference type="ARBA" id="ARBA00023329"/>
    </source>
</evidence>
<dbReference type="PANTHER" id="PTHR11506:SF6">
    <property type="entry name" value="LYSOSOME-ASSOCIATED MEMBRANE GLYCOPROTEIN 2"/>
    <property type="match status" value="1"/>
</dbReference>
<evidence type="ECO:0000256" key="2">
    <source>
        <dbReference type="ARBA" id="ARBA00004530"/>
    </source>
</evidence>
<evidence type="ECO:0000256" key="1">
    <source>
        <dbReference type="ARBA" id="ARBA00004251"/>
    </source>
</evidence>
<keyword evidence="7" id="KW-0967">Endosome</keyword>
<feature type="transmembrane region" description="Helical" evidence="18">
    <location>
        <begin position="377"/>
        <end position="400"/>
    </location>
</feature>
<dbReference type="Proteomes" id="UP000812440">
    <property type="component" value="Chromosome 8_10"/>
</dbReference>
<dbReference type="Pfam" id="PF21222">
    <property type="entry name" value="Lamp2_2nd"/>
    <property type="match status" value="1"/>
</dbReference>
<feature type="disulfide bond" evidence="16">
    <location>
        <begin position="333"/>
        <end position="370"/>
    </location>
</feature>
<sequence length="412" mass="44488">MERPVCLTGLCLLSLAVLMVTTAFEVEIKDDKNATCIYASLLISLTIQYDTNNGSLKNTTLQIPNNVTTDGSDCGSNTSAPLLVINFGSGHSWSLNFTKNETMYSGNVLTVTYNTSDLSLFPDALGKGLVNSTATFLKSIPINRTYKCISSEIVVGEKVSQIISNVTLQAFVQNGTLGEAVICNADKPTPAPSTTTAPSSPNTTFPTPTPTSKPLDKPSTGNYFVSDSRGKCLLASMGLQINVSLLSEGKKMWIPFNIDPNVTQSTGSCSNQTATLRITENRTVIEFLFAIKNKNHFHLQEVNITLSNGSGSFSIQNQNLSFWEASIGSSYMCHKEQDLQVSDDLYINTYDVRVQPFGVNNGTYATAQQCSLDDDSIIIPIVVGAALSGLIIIIVIAYLIGRRKGYAGYQTL</sequence>
<dbReference type="EMBL" id="JAACNH010000003">
    <property type="protein sequence ID" value="KAG8448204.1"/>
    <property type="molecule type" value="Genomic_DNA"/>
</dbReference>
<feature type="signal peptide" evidence="19">
    <location>
        <begin position="1"/>
        <end position="23"/>
    </location>
</feature>
<protein>
    <recommendedName>
        <fullName evidence="15">Lysosome-associated membrane glycoprotein 2</fullName>
    </recommendedName>
</protein>
<evidence type="ECO:0000256" key="9">
    <source>
        <dbReference type="ARBA" id="ARBA00023006"/>
    </source>
</evidence>
<keyword evidence="6 19" id="KW-0732">Signal</keyword>
<evidence type="ECO:0000256" key="4">
    <source>
        <dbReference type="ARBA" id="ARBA00022475"/>
    </source>
</evidence>
<dbReference type="InterPro" id="IPR018134">
    <property type="entry name" value="LAMP_CS"/>
</dbReference>
<name>A0A8T2JXH1_9PIPI</name>
<evidence type="ECO:0000256" key="10">
    <source>
        <dbReference type="ARBA" id="ARBA00023136"/>
    </source>
</evidence>
<evidence type="ECO:0000259" key="20">
    <source>
        <dbReference type="Pfam" id="PF01299"/>
    </source>
</evidence>
<keyword evidence="13 16" id="KW-0458">Lysosome</keyword>
<keyword evidence="9" id="KW-0072">Autophagy</keyword>
<keyword evidence="8 18" id="KW-1133">Transmembrane helix</keyword>
<dbReference type="PROSITE" id="PS51407">
    <property type="entry name" value="LAMP_3"/>
    <property type="match status" value="1"/>
</dbReference>
<dbReference type="PRINTS" id="PR00336">
    <property type="entry name" value="LYSASSOCTDMP"/>
</dbReference>
<evidence type="ECO:0000313" key="23">
    <source>
        <dbReference type="Proteomes" id="UP000812440"/>
    </source>
</evidence>
<keyword evidence="4" id="KW-1003">Cell membrane</keyword>
<dbReference type="GO" id="GO:0005886">
    <property type="term" value="C:plasma membrane"/>
    <property type="evidence" value="ECO:0007669"/>
    <property type="project" value="UniProtKB-SubCell"/>
</dbReference>
<keyword evidence="14" id="KW-0968">Cytoplasmic vesicle</keyword>
<feature type="chain" id="PRO_5035926683" description="Lysosome-associated membrane glycoprotein 2" evidence="19">
    <location>
        <begin position="24"/>
        <end position="412"/>
    </location>
</feature>
<dbReference type="GO" id="GO:0072594">
    <property type="term" value="P:establishment of protein localization to organelle"/>
    <property type="evidence" value="ECO:0007669"/>
    <property type="project" value="TreeGrafter"/>
</dbReference>
<dbReference type="PROSITE" id="PS00310">
    <property type="entry name" value="LAMP_1"/>
    <property type="match status" value="1"/>
</dbReference>
<evidence type="ECO:0000256" key="15">
    <source>
        <dbReference type="ARBA" id="ARBA00074380"/>
    </source>
</evidence>
<feature type="domain" description="Lysosome-associated membrane glycoprotein 2-like luminal" evidence="20">
    <location>
        <begin position="31"/>
        <end position="172"/>
    </location>
</feature>
<evidence type="ECO:0000256" key="13">
    <source>
        <dbReference type="ARBA" id="ARBA00023228"/>
    </source>
</evidence>
<dbReference type="GO" id="GO:0005765">
    <property type="term" value="C:lysosomal membrane"/>
    <property type="evidence" value="ECO:0007669"/>
    <property type="project" value="UniProtKB-SubCell"/>
</dbReference>
<dbReference type="GO" id="GO:0031902">
    <property type="term" value="C:late endosome membrane"/>
    <property type="evidence" value="ECO:0007669"/>
    <property type="project" value="TreeGrafter"/>
</dbReference>
<dbReference type="FunFam" id="2.40.160.110:FF:000001">
    <property type="entry name" value="lysosome-associated membrane glycoprotein 2 isoform X2"/>
    <property type="match status" value="1"/>
</dbReference>
<keyword evidence="23" id="KW-1185">Reference proteome</keyword>